<feature type="transmembrane region" description="Helical" evidence="9">
    <location>
        <begin position="7"/>
        <end position="22"/>
    </location>
</feature>
<dbReference type="InterPro" id="IPR036526">
    <property type="entry name" value="C-N_Hydrolase_sf"/>
</dbReference>
<dbReference type="EMBL" id="QCYK01000001">
    <property type="protein sequence ID" value="PUZ29238.1"/>
    <property type="molecule type" value="Genomic_DNA"/>
</dbReference>
<dbReference type="OrthoDB" id="9804277at2"/>
<evidence type="ECO:0000256" key="9">
    <source>
        <dbReference type="HAMAP-Rule" id="MF_01148"/>
    </source>
</evidence>
<dbReference type="InterPro" id="IPR045378">
    <property type="entry name" value="LNT_N"/>
</dbReference>
<feature type="transmembrane region" description="Helical" evidence="9">
    <location>
        <begin position="52"/>
        <end position="71"/>
    </location>
</feature>
<dbReference type="HAMAP" id="MF_01148">
    <property type="entry name" value="Lnt"/>
    <property type="match status" value="1"/>
</dbReference>
<feature type="transmembrane region" description="Helical" evidence="9">
    <location>
        <begin position="147"/>
        <end position="170"/>
    </location>
</feature>
<organism evidence="11 12">
    <name type="scientific">Chitinophaga parva</name>
    <dbReference type="NCBI Taxonomy" id="2169414"/>
    <lineage>
        <taxon>Bacteria</taxon>
        <taxon>Pseudomonadati</taxon>
        <taxon>Bacteroidota</taxon>
        <taxon>Chitinophagia</taxon>
        <taxon>Chitinophagales</taxon>
        <taxon>Chitinophagaceae</taxon>
        <taxon>Chitinophaga</taxon>
    </lineage>
</organism>
<dbReference type="AlphaFoldDB" id="A0A2T7BNI5"/>
<evidence type="ECO:0000256" key="8">
    <source>
        <dbReference type="ARBA" id="ARBA00023315"/>
    </source>
</evidence>
<dbReference type="RefSeq" id="WP_108685877.1">
    <property type="nucleotide sequence ID" value="NZ_QCYK01000001.1"/>
</dbReference>
<keyword evidence="4 9" id="KW-0808">Transferase</keyword>
<dbReference type="Proteomes" id="UP000244450">
    <property type="component" value="Unassembled WGS sequence"/>
</dbReference>
<evidence type="ECO:0000313" key="11">
    <source>
        <dbReference type="EMBL" id="PUZ29238.1"/>
    </source>
</evidence>
<feature type="transmembrane region" description="Helical" evidence="9">
    <location>
        <begin position="107"/>
        <end position="127"/>
    </location>
</feature>
<dbReference type="UniPathway" id="UPA00666"/>
<feature type="transmembrane region" description="Helical" evidence="9">
    <location>
        <begin position="77"/>
        <end position="100"/>
    </location>
</feature>
<keyword evidence="8 9" id="KW-0012">Acyltransferase</keyword>
<dbReference type="Pfam" id="PF00795">
    <property type="entry name" value="CN_hydrolase"/>
    <property type="match status" value="1"/>
</dbReference>
<dbReference type="Gene3D" id="3.60.110.10">
    <property type="entry name" value="Carbon-nitrogen hydrolase"/>
    <property type="match status" value="1"/>
</dbReference>
<dbReference type="NCBIfam" id="TIGR00546">
    <property type="entry name" value="lnt"/>
    <property type="match status" value="1"/>
</dbReference>
<evidence type="ECO:0000256" key="6">
    <source>
        <dbReference type="ARBA" id="ARBA00022989"/>
    </source>
</evidence>
<keyword evidence="3 9" id="KW-1003">Cell membrane</keyword>
<dbReference type="SUPFAM" id="SSF56317">
    <property type="entry name" value="Carbon-nitrogen hydrolase"/>
    <property type="match status" value="1"/>
</dbReference>
<reference evidence="11 12" key="1">
    <citation type="submission" date="2018-04" db="EMBL/GenBank/DDBJ databases">
        <title>Chitinophaga fuyangensis sp. nov., isolated from soil in a chemical factory.</title>
        <authorList>
            <person name="Chen K."/>
        </authorList>
    </citation>
    <scope>NUCLEOTIDE SEQUENCE [LARGE SCALE GENOMIC DNA]</scope>
    <source>
        <strain evidence="11 12">LY-1</strain>
    </source>
</reference>
<evidence type="ECO:0000259" key="10">
    <source>
        <dbReference type="PROSITE" id="PS50263"/>
    </source>
</evidence>
<keyword evidence="12" id="KW-1185">Reference proteome</keyword>
<comment type="similarity">
    <text evidence="2 9">Belongs to the CN hydrolase family. Apolipoprotein N-acyltransferase subfamily.</text>
</comment>
<feature type="domain" description="CN hydrolase" evidence="10">
    <location>
        <begin position="222"/>
        <end position="508"/>
    </location>
</feature>
<protein>
    <recommendedName>
        <fullName evidence="9">Apolipoprotein N-acyltransferase</fullName>
        <shortName evidence="9">ALP N-acyltransferase</shortName>
        <ecNumber evidence="9">2.3.1.269</ecNumber>
    </recommendedName>
</protein>
<keyword evidence="7 9" id="KW-0472">Membrane</keyword>
<comment type="function">
    <text evidence="9">Catalyzes the phospholipid dependent N-acylation of the N-terminal cysteine of apolipoprotein, the last step in lipoprotein maturation.</text>
</comment>
<name>A0A2T7BNI5_9BACT</name>
<dbReference type="InterPro" id="IPR003010">
    <property type="entry name" value="C-N_Hydrolase"/>
</dbReference>
<keyword evidence="11" id="KW-0449">Lipoprotein</keyword>
<comment type="caution">
    <text evidence="11">The sequence shown here is derived from an EMBL/GenBank/DDBJ whole genome shotgun (WGS) entry which is preliminary data.</text>
</comment>
<dbReference type="PROSITE" id="PS50263">
    <property type="entry name" value="CN_HYDROLASE"/>
    <property type="match status" value="1"/>
</dbReference>
<gene>
    <name evidence="9 11" type="primary">lnt</name>
    <name evidence="11" type="ORF">DCC81_07175</name>
</gene>
<dbReference type="GO" id="GO:0016410">
    <property type="term" value="F:N-acyltransferase activity"/>
    <property type="evidence" value="ECO:0007669"/>
    <property type="project" value="UniProtKB-UniRule"/>
</dbReference>
<dbReference type="InterPro" id="IPR004563">
    <property type="entry name" value="Apolipo_AcylTrfase"/>
</dbReference>
<keyword evidence="6 9" id="KW-1133">Transmembrane helix</keyword>
<dbReference type="PANTHER" id="PTHR38686">
    <property type="entry name" value="APOLIPOPROTEIN N-ACYLTRANSFERASE"/>
    <property type="match status" value="1"/>
</dbReference>
<dbReference type="Pfam" id="PF20154">
    <property type="entry name" value="LNT_N"/>
    <property type="match status" value="1"/>
</dbReference>
<accession>A0A2T7BNI5</accession>
<feature type="transmembrane region" description="Helical" evidence="9">
    <location>
        <begin position="28"/>
        <end position="45"/>
    </location>
</feature>
<evidence type="ECO:0000256" key="7">
    <source>
        <dbReference type="ARBA" id="ARBA00023136"/>
    </source>
</evidence>
<dbReference type="GO" id="GO:0005886">
    <property type="term" value="C:plasma membrane"/>
    <property type="evidence" value="ECO:0007669"/>
    <property type="project" value="UniProtKB-SubCell"/>
</dbReference>
<sequence length="563" mass="63434">MSSRFRYLLLSILAGILLWLAWPSSPGTVFIFVALTPLLWLADQVKNKKAYWAWMLLAFTIFNVGTTWWVGNTTVPASGVFANLFTALLMTIPFTSFYGVRKRLGRNWGYVALVVYWMTFEYVNLTWEFAWPWLSLGNAMAMHPDWVQWYEFTGVGGGTLWILVVNIMLYECWRGLPEIDMKYLKPILGRLWKPAVVLFVVPFVVNMAATFKYTPPVKASGVEVVIVQPNVDPYGKFGPNEEDDQLNNLLQLSAQQVTPNTRYIIWPETAILNGQIAEESTLPFNPVVQRIVAFLKQHAPGAKLVTGATTWKLYPPNAVDVPYTAQQLPPDGIRGDYFNAAIQVDTAGQVQAYHKSKLVPGVEIIPYVRYLPFMSTFALDMGGAAGGCGLTPGVTLMTGRVKLPGTSAGQKAAVAPVVCYESVFGEYMARQVREGADFLVIMTNDGWWGNTEGYRQHFNYARLRAIETRHWIARSANTGISAFISPKGEVVDPQPYWKAAVIKNNVTFSNTRTLYVRWGDYLYKAAAIFCILLIIYRSYLRFTKRPVYVEEHQPKQSKRSVLG</sequence>
<proteinExistence type="inferred from homology"/>
<comment type="catalytic activity">
    <reaction evidence="9">
        <text>N-terminal S-1,2-diacyl-sn-glyceryl-L-cysteinyl-[lipoprotein] + a glycerophospholipid = N-acyl-S-1,2-diacyl-sn-glyceryl-L-cysteinyl-[lipoprotein] + a 2-acyl-sn-glycero-3-phospholipid + H(+)</text>
        <dbReference type="Rhea" id="RHEA:48228"/>
        <dbReference type="Rhea" id="RHEA-COMP:14681"/>
        <dbReference type="Rhea" id="RHEA-COMP:14684"/>
        <dbReference type="ChEBI" id="CHEBI:15378"/>
        <dbReference type="ChEBI" id="CHEBI:136912"/>
        <dbReference type="ChEBI" id="CHEBI:140656"/>
        <dbReference type="ChEBI" id="CHEBI:140657"/>
        <dbReference type="ChEBI" id="CHEBI:140660"/>
        <dbReference type="EC" id="2.3.1.269"/>
    </reaction>
</comment>
<dbReference type="PANTHER" id="PTHR38686:SF1">
    <property type="entry name" value="APOLIPOPROTEIN N-ACYLTRANSFERASE"/>
    <property type="match status" value="1"/>
</dbReference>
<evidence type="ECO:0000313" key="12">
    <source>
        <dbReference type="Proteomes" id="UP000244450"/>
    </source>
</evidence>
<dbReference type="GO" id="GO:0042158">
    <property type="term" value="P:lipoprotein biosynthetic process"/>
    <property type="evidence" value="ECO:0007669"/>
    <property type="project" value="UniProtKB-UniRule"/>
</dbReference>
<feature type="transmembrane region" description="Helical" evidence="9">
    <location>
        <begin position="521"/>
        <end position="540"/>
    </location>
</feature>
<evidence type="ECO:0000256" key="4">
    <source>
        <dbReference type="ARBA" id="ARBA00022679"/>
    </source>
</evidence>
<evidence type="ECO:0000256" key="1">
    <source>
        <dbReference type="ARBA" id="ARBA00004651"/>
    </source>
</evidence>
<dbReference type="CDD" id="cd07571">
    <property type="entry name" value="ALP_N-acyl_transferase"/>
    <property type="match status" value="1"/>
</dbReference>
<dbReference type="EC" id="2.3.1.269" evidence="9"/>
<feature type="transmembrane region" description="Helical" evidence="9">
    <location>
        <begin position="191"/>
        <end position="211"/>
    </location>
</feature>
<comment type="pathway">
    <text evidence="9">Protein modification; lipoprotein biosynthesis (N-acyl transfer).</text>
</comment>
<keyword evidence="5 9" id="KW-0812">Transmembrane</keyword>
<evidence type="ECO:0000256" key="3">
    <source>
        <dbReference type="ARBA" id="ARBA00022475"/>
    </source>
</evidence>
<evidence type="ECO:0000256" key="2">
    <source>
        <dbReference type="ARBA" id="ARBA00010065"/>
    </source>
</evidence>
<comment type="subcellular location">
    <subcellularLocation>
        <location evidence="1 9">Cell membrane</location>
        <topology evidence="1 9">Multi-pass membrane protein</topology>
    </subcellularLocation>
</comment>
<evidence type="ECO:0000256" key="5">
    <source>
        <dbReference type="ARBA" id="ARBA00022692"/>
    </source>
</evidence>